<dbReference type="AlphaFoldDB" id="A0A9P6ZBI4"/>
<reference evidence="2 3" key="1">
    <citation type="journal article" date="2020" name="Microb. Genom.">
        <title>Genetic diversity of clinical and environmental Mucorales isolates obtained from an investigation of mucormycosis cases among solid organ transplant recipients.</title>
        <authorList>
            <person name="Nguyen M.H."/>
            <person name="Kaul D."/>
            <person name="Muto C."/>
            <person name="Cheng S.J."/>
            <person name="Richter R.A."/>
            <person name="Bruno V.M."/>
            <person name="Liu G."/>
            <person name="Beyhan S."/>
            <person name="Sundermann A.J."/>
            <person name="Mounaud S."/>
            <person name="Pasculle A.W."/>
            <person name="Nierman W.C."/>
            <person name="Driscoll E."/>
            <person name="Cumbie R."/>
            <person name="Clancy C.J."/>
            <person name="Dupont C.L."/>
        </authorList>
    </citation>
    <scope>NUCLEOTIDE SEQUENCE [LARGE SCALE GENOMIC DNA]</scope>
    <source>
        <strain evidence="2 3">GL24</strain>
    </source>
</reference>
<dbReference type="EMBL" id="JAANIU010000153">
    <property type="protein sequence ID" value="KAG1574651.1"/>
    <property type="molecule type" value="Genomic_DNA"/>
</dbReference>
<evidence type="ECO:0000256" key="1">
    <source>
        <dbReference type="SAM" id="MobiDB-lite"/>
    </source>
</evidence>
<comment type="caution">
    <text evidence="2">The sequence shown here is derived from an EMBL/GenBank/DDBJ whole genome shotgun (WGS) entry which is preliminary data.</text>
</comment>
<keyword evidence="3" id="KW-1185">Reference proteome</keyword>
<sequence length="278" mass="31948">MDQAQAMVFLANAWLKVKPETINGMLPDLPGKFDNKVTDVSQLNLEADESEMIVCYTTSTTNNEETAEGNIDETEENDNTEQDEQRVDIVECKKRLREAYETILMYEVPLDDLDRKLHRRIRMTLADSCAELNKSKEQTDLRSYFCKVKNLLGENEFARIEYSSYMADVRVLVDHQDDEYEIMCAEAAKGSPSKAKFHHNHCKLLIESKDVLDNSPVAVSHIPAVQFCGHELYEFGLVHYADHFYVARKTSYAFVPPTIVNLDFYKKICKILLGLKEE</sequence>
<organism evidence="2 3">
    <name type="scientific">Rhizopus delemar</name>
    <dbReference type="NCBI Taxonomy" id="936053"/>
    <lineage>
        <taxon>Eukaryota</taxon>
        <taxon>Fungi</taxon>
        <taxon>Fungi incertae sedis</taxon>
        <taxon>Mucoromycota</taxon>
        <taxon>Mucoromycotina</taxon>
        <taxon>Mucoromycetes</taxon>
        <taxon>Mucorales</taxon>
        <taxon>Mucorineae</taxon>
        <taxon>Rhizopodaceae</taxon>
        <taxon>Rhizopus</taxon>
    </lineage>
</organism>
<accession>A0A9P6ZBI4</accession>
<evidence type="ECO:0000313" key="3">
    <source>
        <dbReference type="Proteomes" id="UP000740926"/>
    </source>
</evidence>
<feature type="compositionally biased region" description="Acidic residues" evidence="1">
    <location>
        <begin position="65"/>
        <end position="82"/>
    </location>
</feature>
<gene>
    <name evidence="2" type="ORF">G6F50_001775</name>
</gene>
<dbReference type="Proteomes" id="UP000740926">
    <property type="component" value="Unassembled WGS sequence"/>
</dbReference>
<protein>
    <submittedName>
        <fullName evidence="2">Uncharacterized protein</fullName>
    </submittedName>
</protein>
<feature type="region of interest" description="Disordered" evidence="1">
    <location>
        <begin position="59"/>
        <end position="82"/>
    </location>
</feature>
<proteinExistence type="predicted"/>
<evidence type="ECO:0000313" key="2">
    <source>
        <dbReference type="EMBL" id="KAG1574651.1"/>
    </source>
</evidence>
<name>A0A9P6ZBI4_9FUNG</name>